<evidence type="ECO:0000256" key="2">
    <source>
        <dbReference type="SAM" id="SignalP"/>
    </source>
</evidence>
<organism evidence="3 4">
    <name type="scientific">Zwartia hollandica</name>
    <dbReference type="NCBI Taxonomy" id="324606"/>
    <lineage>
        <taxon>Bacteria</taxon>
        <taxon>Pseudomonadati</taxon>
        <taxon>Pseudomonadota</taxon>
        <taxon>Betaproteobacteria</taxon>
        <taxon>Burkholderiales</taxon>
        <taxon>Alcaligenaceae</taxon>
        <taxon>Zwartia</taxon>
    </lineage>
</organism>
<evidence type="ECO:0000313" key="4">
    <source>
        <dbReference type="Proteomes" id="UP000739565"/>
    </source>
</evidence>
<feature type="signal peptide" evidence="2">
    <location>
        <begin position="1"/>
        <end position="30"/>
    </location>
</feature>
<accession>A0A953N8Z1</accession>
<dbReference type="Gene3D" id="3.40.190.170">
    <property type="entry name" value="Bacterial extracellular solute-binding protein, family 7"/>
    <property type="match status" value="1"/>
</dbReference>
<evidence type="ECO:0000313" key="3">
    <source>
        <dbReference type="EMBL" id="MBZ1351077.1"/>
    </source>
</evidence>
<name>A0A953N8Z1_9BURK</name>
<dbReference type="RefSeq" id="WP_259661478.1">
    <property type="nucleotide sequence ID" value="NZ_JAHXRI010000007.1"/>
</dbReference>
<dbReference type="GO" id="GO:0055085">
    <property type="term" value="P:transmembrane transport"/>
    <property type="evidence" value="ECO:0007669"/>
    <property type="project" value="InterPro"/>
</dbReference>
<dbReference type="EMBL" id="JAHXRI010000007">
    <property type="protein sequence ID" value="MBZ1351077.1"/>
    <property type="molecule type" value="Genomic_DNA"/>
</dbReference>
<dbReference type="PROSITE" id="PS51257">
    <property type="entry name" value="PROKAR_LIPOPROTEIN"/>
    <property type="match status" value="1"/>
</dbReference>
<evidence type="ECO:0000256" key="1">
    <source>
        <dbReference type="ARBA" id="ARBA00022729"/>
    </source>
</evidence>
<dbReference type="AlphaFoldDB" id="A0A953N8Z1"/>
<reference evidence="3" key="1">
    <citation type="submission" date="2021-07" db="EMBL/GenBank/DDBJ databases">
        <title>New genus and species of the family Alcaligenaceae.</title>
        <authorList>
            <person name="Hahn M.W."/>
        </authorList>
    </citation>
    <scope>NUCLEOTIDE SEQUENCE</scope>
    <source>
        <strain evidence="3">LF4-65</strain>
    </source>
</reference>
<keyword evidence="4" id="KW-1185">Reference proteome</keyword>
<gene>
    <name evidence="3" type="primary">dctP</name>
    <name evidence="3" type="ORF">KZZ10_10510</name>
</gene>
<dbReference type="Proteomes" id="UP000739565">
    <property type="component" value="Unassembled WGS sequence"/>
</dbReference>
<keyword evidence="1 2" id="KW-0732">Signal</keyword>
<dbReference type="Pfam" id="PF03480">
    <property type="entry name" value="DctP"/>
    <property type="match status" value="1"/>
</dbReference>
<dbReference type="NCBIfam" id="NF037995">
    <property type="entry name" value="TRAP_S1"/>
    <property type="match status" value="1"/>
</dbReference>
<proteinExistence type="predicted"/>
<comment type="caution">
    <text evidence="3">The sequence shown here is derived from an EMBL/GenBank/DDBJ whole genome shotgun (WGS) entry which is preliminary data.</text>
</comment>
<sequence length="351" mass="38409">MTSAKSYKKVAQWLTSSVAALTIFSCNAQAQTLQFATAFPETDFSSQLVKRWTDGVTEKTNGRIKFRIHWAGSLVGNKMVDGMKDGVVDAALSFTPYVSGEIIDLAPLDVPFSFPLDVQGLSAFNKEAMPILDAIYEKRGSRVVSAPPVLLPDPVTCSKDFVSSAEKWKGVKIRTAGRWQAETIKRWGGSPVVLPPSDLYTALNLGTVDCTLMIYNGVLSLKLYEPAKFITRIDHSIAFGTINVSNAAWKRLSEADRKVMYAVGEETMAWGIAEYSKVYLSTMDKLSAAGARMCVPKQAEFDRLIAAANDVFKVEIEPKASSDGKRLIALINKYRGQVSARPTAGPMQECP</sequence>
<protein>
    <submittedName>
        <fullName evidence="3">TRAP transporter substrate-binding protein DctP</fullName>
    </submittedName>
</protein>
<dbReference type="InterPro" id="IPR018389">
    <property type="entry name" value="DctP_fam"/>
</dbReference>
<dbReference type="PANTHER" id="PTHR33376:SF5">
    <property type="entry name" value="EXTRACYTOPLASMIC SOLUTE RECEPTOR PROTEIN"/>
    <property type="match status" value="1"/>
</dbReference>
<dbReference type="PANTHER" id="PTHR33376">
    <property type="match status" value="1"/>
</dbReference>
<dbReference type="InterPro" id="IPR038404">
    <property type="entry name" value="TRAP_DctP_sf"/>
</dbReference>
<feature type="chain" id="PRO_5036985275" evidence="2">
    <location>
        <begin position="31"/>
        <end position="351"/>
    </location>
</feature>